<dbReference type="PIRSF" id="PIRSF000774">
    <property type="entry name" value="RpoN"/>
    <property type="match status" value="1"/>
</dbReference>
<dbReference type="GO" id="GO:0006352">
    <property type="term" value="P:DNA-templated transcription initiation"/>
    <property type="evidence" value="ECO:0007669"/>
    <property type="project" value="InterPro"/>
</dbReference>
<feature type="domain" description="RNA polymerase sigma factor 54 DNA-binding" evidence="9">
    <location>
        <begin position="248"/>
        <end position="399"/>
    </location>
</feature>
<organism evidence="11 12">
    <name type="scientific">Faecalicoccus pleomorphus</name>
    <dbReference type="NCBI Taxonomy" id="1323"/>
    <lineage>
        <taxon>Bacteria</taxon>
        <taxon>Bacillati</taxon>
        <taxon>Bacillota</taxon>
        <taxon>Erysipelotrichia</taxon>
        <taxon>Erysipelotrichales</taxon>
        <taxon>Erysipelotrichaceae</taxon>
        <taxon>Faecalicoccus</taxon>
    </lineage>
</organism>
<dbReference type="OrthoDB" id="9814402at2"/>
<dbReference type="Proteomes" id="UP000255523">
    <property type="component" value="Unassembled WGS sequence"/>
</dbReference>
<dbReference type="PANTHER" id="PTHR32248:SF4">
    <property type="entry name" value="RNA POLYMERASE SIGMA-54 FACTOR"/>
    <property type="match status" value="1"/>
</dbReference>
<keyword evidence="2" id="KW-0240">DNA-directed RNA polymerase</keyword>
<dbReference type="RefSeq" id="WP_081637668.1">
    <property type="nucleotide sequence ID" value="NZ_CALVFN010000026.1"/>
</dbReference>
<accession>A0A380LLZ2</accession>
<comment type="similarity">
    <text evidence="1">Belongs to the sigma-54 factor family.</text>
</comment>
<keyword evidence="8" id="KW-0804">Transcription</keyword>
<evidence type="ECO:0000259" key="10">
    <source>
        <dbReference type="Pfam" id="PF04963"/>
    </source>
</evidence>
<keyword evidence="4" id="KW-0548">Nucleotidyltransferase</keyword>
<evidence type="ECO:0000259" key="9">
    <source>
        <dbReference type="Pfam" id="PF04552"/>
    </source>
</evidence>
<dbReference type="Gene3D" id="1.10.10.1330">
    <property type="entry name" value="RNA polymerase sigma-54 factor, core-binding domain"/>
    <property type="match status" value="1"/>
</dbReference>
<dbReference type="InterPro" id="IPR038709">
    <property type="entry name" value="RpoN_core-bd_sf"/>
</dbReference>
<dbReference type="PRINTS" id="PR00045">
    <property type="entry name" value="SIGMA54FCT"/>
</dbReference>
<keyword evidence="12" id="KW-1185">Reference proteome</keyword>
<dbReference type="Pfam" id="PF00309">
    <property type="entry name" value="Sigma54_AID"/>
    <property type="match status" value="1"/>
</dbReference>
<keyword evidence="7" id="KW-0238">DNA-binding</keyword>
<dbReference type="GO" id="GO:0016779">
    <property type="term" value="F:nucleotidyltransferase activity"/>
    <property type="evidence" value="ECO:0007669"/>
    <property type="project" value="UniProtKB-KW"/>
</dbReference>
<evidence type="ECO:0000313" key="12">
    <source>
        <dbReference type="Proteomes" id="UP000255523"/>
    </source>
</evidence>
<dbReference type="Gene3D" id="1.10.10.60">
    <property type="entry name" value="Homeodomain-like"/>
    <property type="match status" value="1"/>
</dbReference>
<evidence type="ECO:0000256" key="2">
    <source>
        <dbReference type="ARBA" id="ARBA00022478"/>
    </source>
</evidence>
<dbReference type="GO" id="GO:0001216">
    <property type="term" value="F:DNA-binding transcription activator activity"/>
    <property type="evidence" value="ECO:0007669"/>
    <property type="project" value="InterPro"/>
</dbReference>
<evidence type="ECO:0000256" key="7">
    <source>
        <dbReference type="ARBA" id="ARBA00023125"/>
    </source>
</evidence>
<dbReference type="GO" id="GO:0003677">
    <property type="term" value="F:DNA binding"/>
    <property type="evidence" value="ECO:0007669"/>
    <property type="project" value="UniProtKB-KW"/>
</dbReference>
<gene>
    <name evidence="11" type="ORF">NCTC11087_01807</name>
</gene>
<evidence type="ECO:0000256" key="3">
    <source>
        <dbReference type="ARBA" id="ARBA00022679"/>
    </source>
</evidence>
<dbReference type="PROSITE" id="PS50044">
    <property type="entry name" value="SIGMA54_3"/>
    <property type="match status" value="1"/>
</dbReference>
<reference evidence="11 12" key="1">
    <citation type="submission" date="2018-06" db="EMBL/GenBank/DDBJ databases">
        <authorList>
            <consortium name="Pathogen Informatics"/>
            <person name="Doyle S."/>
        </authorList>
    </citation>
    <scope>NUCLEOTIDE SEQUENCE [LARGE SCALE GENOMIC DNA]</scope>
    <source>
        <strain evidence="11 12">NCTC11087</strain>
    </source>
</reference>
<keyword evidence="6" id="KW-0731">Sigma factor</keyword>
<dbReference type="GeneID" id="77462748"/>
<evidence type="ECO:0000313" key="11">
    <source>
        <dbReference type="EMBL" id="SUO04878.1"/>
    </source>
</evidence>
<dbReference type="Pfam" id="PF04552">
    <property type="entry name" value="Sigma54_DBD"/>
    <property type="match status" value="1"/>
</dbReference>
<proteinExistence type="inferred from homology"/>
<evidence type="ECO:0000256" key="4">
    <source>
        <dbReference type="ARBA" id="ARBA00022695"/>
    </source>
</evidence>
<dbReference type="GO" id="GO:0000428">
    <property type="term" value="C:DNA-directed RNA polymerase complex"/>
    <property type="evidence" value="ECO:0007669"/>
    <property type="project" value="UniProtKB-KW"/>
</dbReference>
<dbReference type="PANTHER" id="PTHR32248">
    <property type="entry name" value="RNA POLYMERASE SIGMA-54 FACTOR"/>
    <property type="match status" value="1"/>
</dbReference>
<feature type="domain" description="RNA polymerase sigma factor 54 core-binding" evidence="10">
    <location>
        <begin position="62"/>
        <end position="235"/>
    </location>
</feature>
<sequence>MKQRMILKPDQVQRTSFNKEMKKSLEVLQLNNSDLKTFLKEVSMRNPFIRYSSQDDTDADFTMFATQSSSLLEVVQEQNRWEKESIPEDMVEYLTSMLDSNGYFREDLNHLVVHSLYSKKELQRAIFRLQRFEPVGCYCFSVKESLRVQCEMSQKAASETGEILCEYLKELSCKDYEKICDATNLTMEEVKEGLAFIQTLHPKPACNYATDAVVLQPEAKIYVEKQSVRIEMLQQDFELDILEHTSRELKAYRQEAKSILLQVQKRNLTILQILQVLCSYQKDFFLSGSSLHHCTLKQVAQQCGLHLSTVSRAIQGKSFEFENRYYPIKFLLSHDGVSDRNASEIEEKIKDLIHQEDRYHPYSDAKLQSFLKQQGIFVARRTIAKYREHCGIVSSNQRKIKE</sequence>
<dbReference type="GO" id="GO:0016987">
    <property type="term" value="F:sigma factor activity"/>
    <property type="evidence" value="ECO:0007669"/>
    <property type="project" value="UniProtKB-KW"/>
</dbReference>
<dbReference type="InterPro" id="IPR007634">
    <property type="entry name" value="RNA_pol_sigma_54_DNA-bd"/>
</dbReference>
<dbReference type="InterPro" id="IPR000394">
    <property type="entry name" value="RNA_pol_sigma_54"/>
</dbReference>
<evidence type="ECO:0000256" key="5">
    <source>
        <dbReference type="ARBA" id="ARBA00023015"/>
    </source>
</evidence>
<evidence type="ECO:0000256" key="8">
    <source>
        <dbReference type="ARBA" id="ARBA00023163"/>
    </source>
</evidence>
<dbReference type="EMBL" id="UHFX01000003">
    <property type="protein sequence ID" value="SUO04878.1"/>
    <property type="molecule type" value="Genomic_DNA"/>
</dbReference>
<evidence type="ECO:0000256" key="6">
    <source>
        <dbReference type="ARBA" id="ARBA00023082"/>
    </source>
</evidence>
<keyword evidence="3" id="KW-0808">Transferase</keyword>
<dbReference type="InterPro" id="IPR007046">
    <property type="entry name" value="RNA_pol_sigma_54_core-bd"/>
</dbReference>
<keyword evidence="5" id="KW-0805">Transcription regulation</keyword>
<dbReference type="PROSITE" id="PS00718">
    <property type="entry name" value="SIGMA54_2"/>
    <property type="match status" value="1"/>
</dbReference>
<dbReference type="Pfam" id="PF04963">
    <property type="entry name" value="Sigma54_CBD"/>
    <property type="match status" value="1"/>
</dbReference>
<name>A0A380LLZ2_9FIRM</name>
<evidence type="ECO:0000256" key="1">
    <source>
        <dbReference type="ARBA" id="ARBA00008798"/>
    </source>
</evidence>
<protein>
    <submittedName>
        <fullName evidence="11">RNA polymerase factor sigma-54</fullName>
    </submittedName>
</protein>
<dbReference type="AlphaFoldDB" id="A0A380LLZ2"/>